<dbReference type="OrthoDB" id="4762016at2759"/>
<proteinExistence type="predicted"/>
<dbReference type="AlphaFoldDB" id="A0A0C2ZKM0"/>
<organism evidence="1 2">
    <name type="scientific">Scleroderma citrinum Foug A</name>
    <dbReference type="NCBI Taxonomy" id="1036808"/>
    <lineage>
        <taxon>Eukaryota</taxon>
        <taxon>Fungi</taxon>
        <taxon>Dikarya</taxon>
        <taxon>Basidiomycota</taxon>
        <taxon>Agaricomycotina</taxon>
        <taxon>Agaricomycetes</taxon>
        <taxon>Agaricomycetidae</taxon>
        <taxon>Boletales</taxon>
        <taxon>Sclerodermatineae</taxon>
        <taxon>Sclerodermataceae</taxon>
        <taxon>Scleroderma</taxon>
    </lineage>
</organism>
<reference evidence="1 2" key="1">
    <citation type="submission" date="2014-04" db="EMBL/GenBank/DDBJ databases">
        <authorList>
            <consortium name="DOE Joint Genome Institute"/>
            <person name="Kuo A."/>
            <person name="Kohler A."/>
            <person name="Nagy L.G."/>
            <person name="Floudas D."/>
            <person name="Copeland A."/>
            <person name="Barry K.W."/>
            <person name="Cichocki N."/>
            <person name="Veneault-Fourrey C."/>
            <person name="LaButti K."/>
            <person name="Lindquist E.A."/>
            <person name="Lipzen A."/>
            <person name="Lundell T."/>
            <person name="Morin E."/>
            <person name="Murat C."/>
            <person name="Sun H."/>
            <person name="Tunlid A."/>
            <person name="Henrissat B."/>
            <person name="Grigoriev I.V."/>
            <person name="Hibbett D.S."/>
            <person name="Martin F."/>
            <person name="Nordberg H.P."/>
            <person name="Cantor M.N."/>
            <person name="Hua S.X."/>
        </authorList>
    </citation>
    <scope>NUCLEOTIDE SEQUENCE [LARGE SCALE GENOMIC DNA]</scope>
    <source>
        <strain evidence="1 2">Foug A</strain>
    </source>
</reference>
<dbReference type="InParanoid" id="A0A0C2ZKM0"/>
<name>A0A0C2ZKM0_9AGAM</name>
<sequence>MTTKSDQFPLGPCSTSITMFKTNWNWKCAHALSEVSFSVSMPCSWGGSSSHLLIRKLYREFAKPPPRPSIFGLFSQFGFACGVNVWYESYMVWDIAQVSQCFVNKVLHCKSRAGEEHGLRDPFTCWWLHGSYGAH</sequence>
<evidence type="ECO:0000313" key="1">
    <source>
        <dbReference type="EMBL" id="KIM62113.1"/>
    </source>
</evidence>
<dbReference type="EMBL" id="KN822045">
    <property type="protein sequence ID" value="KIM62113.1"/>
    <property type="molecule type" value="Genomic_DNA"/>
</dbReference>
<reference evidence="2" key="2">
    <citation type="submission" date="2015-01" db="EMBL/GenBank/DDBJ databases">
        <title>Evolutionary Origins and Diversification of the Mycorrhizal Mutualists.</title>
        <authorList>
            <consortium name="DOE Joint Genome Institute"/>
            <consortium name="Mycorrhizal Genomics Consortium"/>
            <person name="Kohler A."/>
            <person name="Kuo A."/>
            <person name="Nagy L.G."/>
            <person name="Floudas D."/>
            <person name="Copeland A."/>
            <person name="Barry K.W."/>
            <person name="Cichocki N."/>
            <person name="Veneault-Fourrey C."/>
            <person name="LaButti K."/>
            <person name="Lindquist E.A."/>
            <person name="Lipzen A."/>
            <person name="Lundell T."/>
            <person name="Morin E."/>
            <person name="Murat C."/>
            <person name="Riley R."/>
            <person name="Ohm R."/>
            <person name="Sun H."/>
            <person name="Tunlid A."/>
            <person name="Henrissat B."/>
            <person name="Grigoriev I.V."/>
            <person name="Hibbett D.S."/>
            <person name="Martin F."/>
        </authorList>
    </citation>
    <scope>NUCLEOTIDE SEQUENCE [LARGE SCALE GENOMIC DNA]</scope>
    <source>
        <strain evidence="2">Foug A</strain>
    </source>
</reference>
<keyword evidence="2" id="KW-1185">Reference proteome</keyword>
<protein>
    <submittedName>
        <fullName evidence="1">Uncharacterized protein</fullName>
    </submittedName>
</protein>
<gene>
    <name evidence="1" type="ORF">SCLCIDRAFT_847441</name>
</gene>
<accession>A0A0C2ZKM0</accession>
<evidence type="ECO:0000313" key="2">
    <source>
        <dbReference type="Proteomes" id="UP000053989"/>
    </source>
</evidence>
<dbReference type="HOGENOM" id="CLU_1886978_0_0_1"/>
<dbReference type="Proteomes" id="UP000053989">
    <property type="component" value="Unassembled WGS sequence"/>
</dbReference>